<comment type="caution">
    <text evidence="1">The sequence shown here is derived from an EMBL/GenBank/DDBJ whole genome shotgun (WGS) entry which is preliminary data.</text>
</comment>
<gene>
    <name evidence="1" type="ORF">BV22DRAFT_1127029</name>
</gene>
<organism evidence="1 2">
    <name type="scientific">Leucogyrophana mollusca</name>
    <dbReference type="NCBI Taxonomy" id="85980"/>
    <lineage>
        <taxon>Eukaryota</taxon>
        <taxon>Fungi</taxon>
        <taxon>Dikarya</taxon>
        <taxon>Basidiomycota</taxon>
        <taxon>Agaricomycotina</taxon>
        <taxon>Agaricomycetes</taxon>
        <taxon>Agaricomycetidae</taxon>
        <taxon>Boletales</taxon>
        <taxon>Boletales incertae sedis</taxon>
        <taxon>Leucogyrophana</taxon>
    </lineage>
</organism>
<evidence type="ECO:0000313" key="1">
    <source>
        <dbReference type="EMBL" id="KAH7927848.1"/>
    </source>
</evidence>
<name>A0ACB8BTB4_9AGAM</name>
<accession>A0ACB8BTB4</accession>
<protein>
    <submittedName>
        <fullName evidence="1">Uncharacterized protein</fullName>
    </submittedName>
</protein>
<proteinExistence type="predicted"/>
<sequence length="504" mass="54701">MGPIRNSRHVSRTVGSIIIEGSPNNRTRMGTTIGFACDKFRDAGDIDSPIDVTFEQFMRIMRDKAKIAGMPIGKRTEANMVDLLIEAAAKEHIEVEFAQQNGVTRVASIRILPQTRKKLNGFVAKLNGYGELDEKVKYRAALGLSSRHFKSRGRLPTKNETVSNLLTVLSPQARVASSQAVAGHRSIQVGPSLANIDAPAVATNGPDVTMAGPGEEEQEEPVVAEPLEESEVTAGQEAQSAQPSLAPATPAPSFLTRLVRSTFGFPYSTPESIPRRGPIHSVSSPPSSPSPVSRSPDSRLTSHLNDDANSSNATLGPLAALDAAYSGVRNIVQETYDENTRLSEEVDRYREKTDDLERQIGSIEAQLRTAEAANGVLREQCRFQRITAVLALTSGQQLQRENQDLRSENQDLRSENEKLRGDRASLQALIEEIRGKVADLQVGFSLAEGNLLARISTLEARNGVLTGQNAELRTKLHKLRESIPALAQLLDSLNNSVVPPADAL</sequence>
<evidence type="ECO:0000313" key="2">
    <source>
        <dbReference type="Proteomes" id="UP000790709"/>
    </source>
</evidence>
<reference evidence="1" key="1">
    <citation type="journal article" date="2021" name="New Phytol.">
        <title>Evolutionary innovations through gain and loss of genes in the ectomycorrhizal Boletales.</title>
        <authorList>
            <person name="Wu G."/>
            <person name="Miyauchi S."/>
            <person name="Morin E."/>
            <person name="Kuo A."/>
            <person name="Drula E."/>
            <person name="Varga T."/>
            <person name="Kohler A."/>
            <person name="Feng B."/>
            <person name="Cao Y."/>
            <person name="Lipzen A."/>
            <person name="Daum C."/>
            <person name="Hundley H."/>
            <person name="Pangilinan J."/>
            <person name="Johnson J."/>
            <person name="Barry K."/>
            <person name="LaButti K."/>
            <person name="Ng V."/>
            <person name="Ahrendt S."/>
            <person name="Min B."/>
            <person name="Choi I.G."/>
            <person name="Park H."/>
            <person name="Plett J.M."/>
            <person name="Magnuson J."/>
            <person name="Spatafora J.W."/>
            <person name="Nagy L.G."/>
            <person name="Henrissat B."/>
            <person name="Grigoriev I.V."/>
            <person name="Yang Z.L."/>
            <person name="Xu J."/>
            <person name="Martin F.M."/>
        </authorList>
    </citation>
    <scope>NUCLEOTIDE SEQUENCE</scope>
    <source>
        <strain evidence="1">KUC20120723A-06</strain>
    </source>
</reference>
<keyword evidence="2" id="KW-1185">Reference proteome</keyword>
<dbReference type="EMBL" id="MU266360">
    <property type="protein sequence ID" value="KAH7927848.1"/>
    <property type="molecule type" value="Genomic_DNA"/>
</dbReference>
<dbReference type="Proteomes" id="UP000790709">
    <property type="component" value="Unassembled WGS sequence"/>
</dbReference>